<proteinExistence type="predicted"/>
<evidence type="ECO:0000313" key="2">
    <source>
        <dbReference type="Proteomes" id="UP001295684"/>
    </source>
</evidence>
<dbReference type="EMBL" id="CAMPGE010007568">
    <property type="protein sequence ID" value="CAI2366484.1"/>
    <property type="molecule type" value="Genomic_DNA"/>
</dbReference>
<dbReference type="AlphaFoldDB" id="A0AAD1UJN1"/>
<protein>
    <recommendedName>
        <fullName evidence="3">RING-type domain-containing protein</fullName>
    </recommendedName>
</protein>
<dbReference type="Proteomes" id="UP001295684">
    <property type="component" value="Unassembled WGS sequence"/>
</dbReference>
<comment type="caution">
    <text evidence="1">The sequence shown here is derived from an EMBL/GenBank/DDBJ whole genome shotgun (WGS) entry which is preliminary data.</text>
</comment>
<name>A0AAD1UJN1_EUPCR</name>
<sequence>MEKSDAKITNTRGKCLSCFREKAHIFTILCGHGFCAICTIQNLNICKLLFFEKHSASDKFTRCVICKTSCLIDSETFIKIAKQASIDRKIHTSEEDRELMKKCDGCKFMYKEEIISKKLINDKITNLCPNCKISSLQGDKDALNPQIIPENYEDIMKDVKNWIQIYKSAEDDQQRQKSLFLKKLEADFNFLRKTIEKKYTQTKAKIEKTFAQTNPYLSGFLNINERIEDLIYLQPKTDADFERRQKLFSELLEEVDIHDCN</sequence>
<keyword evidence="2" id="KW-1185">Reference proteome</keyword>
<accession>A0AAD1UJN1</accession>
<reference evidence="1" key="1">
    <citation type="submission" date="2023-07" db="EMBL/GenBank/DDBJ databases">
        <authorList>
            <consortium name="AG Swart"/>
            <person name="Singh M."/>
            <person name="Singh A."/>
            <person name="Seah K."/>
            <person name="Emmerich C."/>
        </authorList>
    </citation>
    <scope>NUCLEOTIDE SEQUENCE</scope>
    <source>
        <strain evidence="1">DP1</strain>
    </source>
</reference>
<gene>
    <name evidence="1" type="ORF">ECRASSUSDP1_LOCUS7757</name>
</gene>
<evidence type="ECO:0000313" key="1">
    <source>
        <dbReference type="EMBL" id="CAI2366484.1"/>
    </source>
</evidence>
<evidence type="ECO:0008006" key="3">
    <source>
        <dbReference type="Google" id="ProtNLM"/>
    </source>
</evidence>
<organism evidence="1 2">
    <name type="scientific">Euplotes crassus</name>
    <dbReference type="NCBI Taxonomy" id="5936"/>
    <lineage>
        <taxon>Eukaryota</taxon>
        <taxon>Sar</taxon>
        <taxon>Alveolata</taxon>
        <taxon>Ciliophora</taxon>
        <taxon>Intramacronucleata</taxon>
        <taxon>Spirotrichea</taxon>
        <taxon>Hypotrichia</taxon>
        <taxon>Euplotida</taxon>
        <taxon>Euplotidae</taxon>
        <taxon>Moneuplotes</taxon>
    </lineage>
</organism>